<dbReference type="InterPro" id="IPR007123">
    <property type="entry name" value="Gelsolin-like_dom"/>
</dbReference>
<protein>
    <recommendedName>
        <fullName evidence="2">Gelsolin-like domain-containing protein</fullName>
    </recommendedName>
</protein>
<comment type="caution">
    <text evidence="3">The sequence shown here is derived from an EMBL/GenBank/DDBJ whole genome shotgun (WGS) entry which is preliminary data.</text>
</comment>
<feature type="non-terminal residue" evidence="3">
    <location>
        <position position="1"/>
    </location>
</feature>
<evidence type="ECO:0000256" key="1">
    <source>
        <dbReference type="SAM" id="MobiDB-lite"/>
    </source>
</evidence>
<name>A0A8K0KSZ7_LADFU</name>
<evidence type="ECO:0000313" key="3">
    <source>
        <dbReference type="EMBL" id="KAG8239798.1"/>
    </source>
</evidence>
<feature type="domain" description="Gelsolin-like" evidence="2">
    <location>
        <begin position="102"/>
        <end position="145"/>
    </location>
</feature>
<dbReference type="AlphaFoldDB" id="A0A8K0KSZ7"/>
<keyword evidence="4" id="KW-1185">Reference proteome</keyword>
<dbReference type="SUPFAM" id="SSF55753">
    <property type="entry name" value="Actin depolymerizing proteins"/>
    <property type="match status" value="1"/>
</dbReference>
<dbReference type="Proteomes" id="UP000792457">
    <property type="component" value="Unassembled WGS sequence"/>
</dbReference>
<dbReference type="EMBL" id="KZ310006">
    <property type="protein sequence ID" value="KAG8239798.1"/>
    <property type="molecule type" value="Genomic_DNA"/>
</dbReference>
<sequence length="146" mass="16598">MKGSPVKDAVARKMRLRRGISRGGKDEVDGDQAKILKGMKDVTRDNQESGGTGDQGNRVDSLKPRRWDETLERPPLDYSEFFEDDAKEKEGLFVWEVENFLPNPVEEAAIGKFYEADCYIVLHSTRDLETGGLVRQIFFWIGEKAT</sequence>
<dbReference type="Gene3D" id="3.40.20.10">
    <property type="entry name" value="Severin"/>
    <property type="match status" value="1"/>
</dbReference>
<organism evidence="3 4">
    <name type="scientific">Ladona fulva</name>
    <name type="common">Scarce chaser dragonfly</name>
    <name type="synonym">Libellula fulva</name>
    <dbReference type="NCBI Taxonomy" id="123851"/>
    <lineage>
        <taxon>Eukaryota</taxon>
        <taxon>Metazoa</taxon>
        <taxon>Ecdysozoa</taxon>
        <taxon>Arthropoda</taxon>
        <taxon>Hexapoda</taxon>
        <taxon>Insecta</taxon>
        <taxon>Pterygota</taxon>
        <taxon>Palaeoptera</taxon>
        <taxon>Odonata</taxon>
        <taxon>Epiprocta</taxon>
        <taxon>Anisoptera</taxon>
        <taxon>Libelluloidea</taxon>
        <taxon>Libellulidae</taxon>
        <taxon>Ladona</taxon>
    </lineage>
</organism>
<gene>
    <name evidence="3" type="ORF">J437_LFUL019407</name>
</gene>
<dbReference type="InterPro" id="IPR029006">
    <property type="entry name" value="ADF-H/Gelsolin-like_dom_sf"/>
</dbReference>
<evidence type="ECO:0000313" key="4">
    <source>
        <dbReference type="Proteomes" id="UP000792457"/>
    </source>
</evidence>
<accession>A0A8K0KSZ7</accession>
<proteinExistence type="predicted"/>
<feature type="compositionally biased region" description="Basic and acidic residues" evidence="1">
    <location>
        <begin position="23"/>
        <end position="47"/>
    </location>
</feature>
<evidence type="ECO:0000259" key="2">
    <source>
        <dbReference type="Pfam" id="PF00626"/>
    </source>
</evidence>
<reference evidence="3" key="2">
    <citation type="submission" date="2017-10" db="EMBL/GenBank/DDBJ databases">
        <title>Ladona fulva Genome sequencing and assembly.</title>
        <authorList>
            <person name="Murali S."/>
            <person name="Richards S."/>
            <person name="Bandaranaike D."/>
            <person name="Bellair M."/>
            <person name="Blankenburg K."/>
            <person name="Chao H."/>
            <person name="Dinh H."/>
            <person name="Doddapaneni H."/>
            <person name="Dugan-Rocha S."/>
            <person name="Elkadiri S."/>
            <person name="Gnanaolivu R."/>
            <person name="Hernandez B."/>
            <person name="Skinner E."/>
            <person name="Javaid M."/>
            <person name="Lee S."/>
            <person name="Li M."/>
            <person name="Ming W."/>
            <person name="Munidasa M."/>
            <person name="Muniz J."/>
            <person name="Nguyen L."/>
            <person name="Hughes D."/>
            <person name="Osuji N."/>
            <person name="Pu L.-L."/>
            <person name="Puazo M."/>
            <person name="Qu C."/>
            <person name="Quiroz J."/>
            <person name="Raj R."/>
            <person name="Weissenberger G."/>
            <person name="Xin Y."/>
            <person name="Zou X."/>
            <person name="Han Y."/>
            <person name="Worley K."/>
            <person name="Muzny D."/>
            <person name="Gibbs R."/>
        </authorList>
    </citation>
    <scope>NUCLEOTIDE SEQUENCE</scope>
    <source>
        <strain evidence="3">Sampled in the wild</strain>
    </source>
</reference>
<reference evidence="3" key="1">
    <citation type="submission" date="2013-04" db="EMBL/GenBank/DDBJ databases">
        <authorList>
            <person name="Qu J."/>
            <person name="Murali S.C."/>
            <person name="Bandaranaike D."/>
            <person name="Bellair M."/>
            <person name="Blankenburg K."/>
            <person name="Chao H."/>
            <person name="Dinh H."/>
            <person name="Doddapaneni H."/>
            <person name="Downs B."/>
            <person name="Dugan-Rocha S."/>
            <person name="Elkadiri S."/>
            <person name="Gnanaolivu R.D."/>
            <person name="Hernandez B."/>
            <person name="Javaid M."/>
            <person name="Jayaseelan J.C."/>
            <person name="Lee S."/>
            <person name="Li M."/>
            <person name="Ming W."/>
            <person name="Munidasa M."/>
            <person name="Muniz J."/>
            <person name="Nguyen L."/>
            <person name="Ongeri F."/>
            <person name="Osuji N."/>
            <person name="Pu L.-L."/>
            <person name="Puazo M."/>
            <person name="Qu C."/>
            <person name="Quiroz J."/>
            <person name="Raj R."/>
            <person name="Weissenberger G."/>
            <person name="Xin Y."/>
            <person name="Zou X."/>
            <person name="Han Y."/>
            <person name="Richards S."/>
            <person name="Worley K."/>
            <person name="Muzny D."/>
            <person name="Gibbs R."/>
        </authorList>
    </citation>
    <scope>NUCLEOTIDE SEQUENCE</scope>
    <source>
        <strain evidence="3">Sampled in the wild</strain>
    </source>
</reference>
<feature type="region of interest" description="Disordered" evidence="1">
    <location>
        <begin position="1"/>
        <end position="70"/>
    </location>
</feature>
<dbReference type="Pfam" id="PF00626">
    <property type="entry name" value="Gelsolin"/>
    <property type="match status" value="1"/>
</dbReference>
<dbReference type="OrthoDB" id="20529at2759"/>
<feature type="compositionally biased region" description="Basic and acidic residues" evidence="1">
    <location>
        <begin position="60"/>
        <end position="70"/>
    </location>
</feature>